<dbReference type="GeneID" id="63842867"/>
<organism evidence="1 2">
    <name type="scientific">Cryphonectria parasitica (strain ATCC 38755 / EP155)</name>
    <dbReference type="NCBI Taxonomy" id="660469"/>
    <lineage>
        <taxon>Eukaryota</taxon>
        <taxon>Fungi</taxon>
        <taxon>Dikarya</taxon>
        <taxon>Ascomycota</taxon>
        <taxon>Pezizomycotina</taxon>
        <taxon>Sordariomycetes</taxon>
        <taxon>Sordariomycetidae</taxon>
        <taxon>Diaporthales</taxon>
        <taxon>Cryphonectriaceae</taxon>
        <taxon>Cryphonectria-Endothia species complex</taxon>
        <taxon>Cryphonectria</taxon>
    </lineage>
</organism>
<dbReference type="OrthoDB" id="4757095at2759"/>
<gene>
    <name evidence="1" type="ORF">M406DRAFT_74482</name>
</gene>
<comment type="caution">
    <text evidence="1">The sequence shown here is derived from an EMBL/GenBank/DDBJ whole genome shotgun (WGS) entry which is preliminary data.</text>
</comment>
<evidence type="ECO:0000313" key="1">
    <source>
        <dbReference type="EMBL" id="KAF3761531.1"/>
    </source>
</evidence>
<evidence type="ECO:0000313" key="2">
    <source>
        <dbReference type="Proteomes" id="UP000803844"/>
    </source>
</evidence>
<dbReference type="Proteomes" id="UP000803844">
    <property type="component" value="Unassembled WGS sequence"/>
</dbReference>
<name>A0A9P4XVE9_CRYP1</name>
<reference evidence="1" key="1">
    <citation type="journal article" date="2020" name="Phytopathology">
        <title>Genome sequence of the chestnut blight fungus Cryphonectria parasitica EP155: A fundamental resource for an archetypical invasive plant pathogen.</title>
        <authorList>
            <person name="Crouch J.A."/>
            <person name="Dawe A."/>
            <person name="Aerts A."/>
            <person name="Barry K."/>
            <person name="Churchill A.C.L."/>
            <person name="Grimwood J."/>
            <person name="Hillman B."/>
            <person name="Milgroom M.G."/>
            <person name="Pangilinan J."/>
            <person name="Smith M."/>
            <person name="Salamov A."/>
            <person name="Schmutz J."/>
            <person name="Yadav J."/>
            <person name="Grigoriev I.V."/>
            <person name="Nuss D."/>
        </authorList>
    </citation>
    <scope>NUCLEOTIDE SEQUENCE</scope>
    <source>
        <strain evidence="1">EP155</strain>
    </source>
</reference>
<dbReference type="EMBL" id="MU032351">
    <property type="protein sequence ID" value="KAF3761531.1"/>
    <property type="molecule type" value="Genomic_DNA"/>
</dbReference>
<dbReference type="AlphaFoldDB" id="A0A9P4XVE9"/>
<keyword evidence="2" id="KW-1185">Reference proteome</keyword>
<sequence length="397" mass="44615">MSSTRIIKPLGQSEKLKLPDHQQATGDSDLANTFFKMCLTVSDPDIIMDLVDCTVTEGGNRPKQYKLPSIGGGFDAVNNTVRCHLDTSPTALYATFRQHVHASDAAAADVQVKSIDEYGSPAIITEDPADCPLTSKVRATECNAGLFNWIPAELRLQIYGYLFVNPHVTLEVEDFHYRGRDKTSKPRILNTVHHDGVYNLLATCRAIHNDALPSYWQGVTLTCQGKSGVCYLDEFVDAIPPIILNNVKHLRNVNLPHIKSRRLRGHPELTAHALLQRFKKGIKTCEIVISHSDGRGKLGKHTQKTIHGMRETGVFFTRALQEPRKWLNEAYGLPKGCQTHFLSQRVDTSNKYFPVWRAVTFLSYTRGTFVKQLYRGHPPEPIDLEQGFRSAMNLRPI</sequence>
<accession>A0A9P4XVE9</accession>
<dbReference type="RefSeq" id="XP_040772510.1">
    <property type="nucleotide sequence ID" value="XM_040925738.1"/>
</dbReference>
<protein>
    <submittedName>
        <fullName evidence="1">Uncharacterized protein</fullName>
    </submittedName>
</protein>
<proteinExistence type="predicted"/>